<sequence>MNLRYRENCNNISWERVAALLQEVDMSFTTPEIHRVSFEVSYAVIFVFDENKMIGMGRILSDGVRQSAMYDIAVDPYYQGFGIGQEIVKRLLEKTPGCNCILYASPGKEGFYRKLGFKKMKTGMVLFSNPERMADDGFVEE</sequence>
<dbReference type="Gene3D" id="3.40.630.30">
    <property type="match status" value="1"/>
</dbReference>
<dbReference type="RefSeq" id="WP_183306735.1">
    <property type="nucleotide sequence ID" value="NZ_JACIEP010000005.1"/>
</dbReference>
<dbReference type="Pfam" id="PF13508">
    <property type="entry name" value="Acetyltransf_7"/>
    <property type="match status" value="1"/>
</dbReference>
<dbReference type="Proteomes" id="UP000555103">
    <property type="component" value="Unassembled WGS sequence"/>
</dbReference>
<organism evidence="4 5">
    <name type="scientific">Dysgonomonas hofstadii</name>
    <dbReference type="NCBI Taxonomy" id="637886"/>
    <lineage>
        <taxon>Bacteria</taxon>
        <taxon>Pseudomonadati</taxon>
        <taxon>Bacteroidota</taxon>
        <taxon>Bacteroidia</taxon>
        <taxon>Bacteroidales</taxon>
        <taxon>Dysgonomonadaceae</taxon>
        <taxon>Dysgonomonas</taxon>
    </lineage>
</organism>
<gene>
    <name evidence="4" type="ORF">GGR21_001711</name>
</gene>
<keyword evidence="4" id="KW-0687">Ribonucleoprotein</keyword>
<dbReference type="PANTHER" id="PTHR43626:SF4">
    <property type="entry name" value="GCN5-RELATED N-ACETYLTRANSFERASE 2, CHLOROPLASTIC"/>
    <property type="match status" value="1"/>
</dbReference>
<dbReference type="GO" id="GO:0008080">
    <property type="term" value="F:N-acetyltransferase activity"/>
    <property type="evidence" value="ECO:0007669"/>
    <property type="project" value="InterPro"/>
</dbReference>
<evidence type="ECO:0000313" key="4">
    <source>
        <dbReference type="EMBL" id="MBB4035816.1"/>
    </source>
</evidence>
<feature type="domain" description="N-acetyltransferase" evidence="3">
    <location>
        <begin position="7"/>
        <end position="141"/>
    </location>
</feature>
<comment type="caution">
    <text evidence="4">The sequence shown here is derived from an EMBL/GenBank/DDBJ whole genome shotgun (WGS) entry which is preliminary data.</text>
</comment>
<evidence type="ECO:0000256" key="2">
    <source>
        <dbReference type="ARBA" id="ARBA00023315"/>
    </source>
</evidence>
<dbReference type="InterPro" id="IPR000182">
    <property type="entry name" value="GNAT_dom"/>
</dbReference>
<name>A0A840CKC6_9BACT</name>
<dbReference type="SUPFAM" id="SSF55729">
    <property type="entry name" value="Acyl-CoA N-acyltransferases (Nat)"/>
    <property type="match status" value="1"/>
</dbReference>
<keyword evidence="1" id="KW-0808">Transferase</keyword>
<dbReference type="EMBL" id="JACIEP010000005">
    <property type="protein sequence ID" value="MBB4035816.1"/>
    <property type="molecule type" value="Genomic_DNA"/>
</dbReference>
<protein>
    <submittedName>
        <fullName evidence="4">Ribosomal protein S18 acetylase RimI-like enzyme</fullName>
    </submittedName>
</protein>
<keyword evidence="2" id="KW-0012">Acyltransferase</keyword>
<evidence type="ECO:0000256" key="1">
    <source>
        <dbReference type="ARBA" id="ARBA00022679"/>
    </source>
</evidence>
<dbReference type="InterPro" id="IPR045039">
    <property type="entry name" value="NSI-like"/>
</dbReference>
<keyword evidence="4" id="KW-0689">Ribosomal protein</keyword>
<dbReference type="GO" id="GO:0005840">
    <property type="term" value="C:ribosome"/>
    <property type="evidence" value="ECO:0007669"/>
    <property type="project" value="UniProtKB-KW"/>
</dbReference>
<dbReference type="PANTHER" id="PTHR43626">
    <property type="entry name" value="ACYL-COA N-ACYLTRANSFERASE"/>
    <property type="match status" value="1"/>
</dbReference>
<dbReference type="AlphaFoldDB" id="A0A840CKC6"/>
<reference evidence="4 5" key="1">
    <citation type="submission" date="2020-08" db="EMBL/GenBank/DDBJ databases">
        <title>Genomic Encyclopedia of Type Strains, Phase IV (KMG-IV): sequencing the most valuable type-strain genomes for metagenomic binning, comparative biology and taxonomic classification.</title>
        <authorList>
            <person name="Goeker M."/>
        </authorList>
    </citation>
    <scope>NUCLEOTIDE SEQUENCE [LARGE SCALE GENOMIC DNA]</scope>
    <source>
        <strain evidence="4 5">DSM 104969</strain>
    </source>
</reference>
<dbReference type="PROSITE" id="PS51186">
    <property type="entry name" value="GNAT"/>
    <property type="match status" value="1"/>
</dbReference>
<dbReference type="GO" id="GO:0005737">
    <property type="term" value="C:cytoplasm"/>
    <property type="evidence" value="ECO:0007669"/>
    <property type="project" value="TreeGrafter"/>
</dbReference>
<accession>A0A840CKC6</accession>
<dbReference type="InterPro" id="IPR016181">
    <property type="entry name" value="Acyl_CoA_acyltransferase"/>
</dbReference>
<dbReference type="CDD" id="cd04301">
    <property type="entry name" value="NAT_SF"/>
    <property type="match status" value="1"/>
</dbReference>
<keyword evidence="5" id="KW-1185">Reference proteome</keyword>
<evidence type="ECO:0000313" key="5">
    <source>
        <dbReference type="Proteomes" id="UP000555103"/>
    </source>
</evidence>
<evidence type="ECO:0000259" key="3">
    <source>
        <dbReference type="PROSITE" id="PS51186"/>
    </source>
</evidence>
<proteinExistence type="predicted"/>